<gene>
    <name evidence="2" type="ORF">DR864_20280</name>
</gene>
<sequence>MSLLDTLVHEFQKEAFLISTQKSKLDFDLIHDYLSKHSYWAESIPRDIVERSIQNSLSFGVYHYEKQIGFARVTTDFATYGYLADVFIVETYRGQGLSKWLMECIFNQIPELQGFRKWSLATADAHGLYEQFGFTALARPERMMEKVNFKKYS</sequence>
<protein>
    <submittedName>
        <fullName evidence="2">GNAT family N-acetyltransferase</fullName>
    </submittedName>
</protein>
<dbReference type="InterPro" id="IPR000182">
    <property type="entry name" value="GNAT_dom"/>
</dbReference>
<evidence type="ECO:0000259" key="1">
    <source>
        <dbReference type="PROSITE" id="PS51186"/>
    </source>
</evidence>
<dbReference type="PROSITE" id="PS51186">
    <property type="entry name" value="GNAT"/>
    <property type="match status" value="1"/>
</dbReference>
<dbReference type="CDD" id="cd04301">
    <property type="entry name" value="NAT_SF"/>
    <property type="match status" value="1"/>
</dbReference>
<dbReference type="PANTHER" id="PTHR43233:SF1">
    <property type="entry name" value="FAMILY N-ACETYLTRANSFERASE, PUTATIVE (AFU_ORTHOLOGUE AFUA_6G03350)-RELATED"/>
    <property type="match status" value="1"/>
</dbReference>
<evidence type="ECO:0000313" key="3">
    <source>
        <dbReference type="Proteomes" id="UP000251993"/>
    </source>
</evidence>
<proteinExistence type="predicted"/>
<name>A0A344TMP6_9BACT</name>
<reference evidence="2 3" key="1">
    <citation type="submission" date="2018-07" db="EMBL/GenBank/DDBJ databases">
        <title>Genome sequencing of Runella.</title>
        <authorList>
            <person name="Baek M.-G."/>
            <person name="Yi H."/>
        </authorList>
    </citation>
    <scope>NUCLEOTIDE SEQUENCE [LARGE SCALE GENOMIC DNA]</scope>
    <source>
        <strain evidence="2 3">HYN0085</strain>
    </source>
</reference>
<keyword evidence="3" id="KW-1185">Reference proteome</keyword>
<dbReference type="Proteomes" id="UP000251993">
    <property type="component" value="Chromosome"/>
</dbReference>
<dbReference type="AlphaFoldDB" id="A0A344TMP6"/>
<dbReference type="GO" id="GO:0016747">
    <property type="term" value="F:acyltransferase activity, transferring groups other than amino-acyl groups"/>
    <property type="evidence" value="ECO:0007669"/>
    <property type="project" value="InterPro"/>
</dbReference>
<feature type="domain" description="N-acetyltransferase" evidence="1">
    <location>
        <begin position="17"/>
        <end position="153"/>
    </location>
</feature>
<dbReference type="EMBL" id="CP030850">
    <property type="protein sequence ID" value="AXE19917.1"/>
    <property type="molecule type" value="Genomic_DNA"/>
</dbReference>
<accession>A0A344TMP6</accession>
<evidence type="ECO:0000313" key="2">
    <source>
        <dbReference type="EMBL" id="AXE19917.1"/>
    </source>
</evidence>
<dbReference type="OrthoDB" id="3216107at2"/>
<dbReference type="InterPro" id="IPR053144">
    <property type="entry name" value="Acetyltransferase_Butenolide"/>
</dbReference>
<dbReference type="Gene3D" id="3.40.630.30">
    <property type="match status" value="1"/>
</dbReference>
<dbReference type="InterPro" id="IPR016181">
    <property type="entry name" value="Acyl_CoA_acyltransferase"/>
</dbReference>
<dbReference type="Pfam" id="PF13508">
    <property type="entry name" value="Acetyltransf_7"/>
    <property type="match status" value="1"/>
</dbReference>
<dbReference type="PANTHER" id="PTHR43233">
    <property type="entry name" value="FAMILY N-ACETYLTRANSFERASE, PUTATIVE (AFU_ORTHOLOGUE AFUA_6G03350)-RELATED"/>
    <property type="match status" value="1"/>
</dbReference>
<organism evidence="2 3">
    <name type="scientific">Runella rosea</name>
    <dbReference type="NCBI Taxonomy" id="2259595"/>
    <lineage>
        <taxon>Bacteria</taxon>
        <taxon>Pseudomonadati</taxon>
        <taxon>Bacteroidota</taxon>
        <taxon>Cytophagia</taxon>
        <taxon>Cytophagales</taxon>
        <taxon>Spirosomataceae</taxon>
        <taxon>Runella</taxon>
    </lineage>
</organism>
<dbReference type="SUPFAM" id="SSF55729">
    <property type="entry name" value="Acyl-CoA N-acyltransferases (Nat)"/>
    <property type="match status" value="1"/>
</dbReference>
<dbReference type="KEGG" id="run:DR864_20280"/>
<keyword evidence="2" id="KW-0808">Transferase</keyword>
<dbReference type="RefSeq" id="WP_114068684.1">
    <property type="nucleotide sequence ID" value="NZ_CP030850.1"/>
</dbReference>